<name>V4U9D3_CITCL</name>
<dbReference type="InParanoid" id="V4U9D3"/>
<accession>V4U9D3</accession>
<protein>
    <submittedName>
        <fullName evidence="1">Uncharacterized protein</fullName>
    </submittedName>
</protein>
<evidence type="ECO:0000313" key="1">
    <source>
        <dbReference type="EMBL" id="ESR58826.1"/>
    </source>
</evidence>
<gene>
    <name evidence="1" type="ORF">CICLE_v10017409mg</name>
</gene>
<proteinExistence type="predicted"/>
<dbReference type="Gramene" id="ESR58826">
    <property type="protein sequence ID" value="ESR58826"/>
    <property type="gene ID" value="CICLE_v10017409mg"/>
</dbReference>
<dbReference type="Proteomes" id="UP000030687">
    <property type="component" value="Unassembled WGS sequence"/>
</dbReference>
<organism evidence="1 2">
    <name type="scientific">Citrus clementina</name>
    <name type="common">Clementine</name>
    <name type="synonym">Citrus deliciosa x Citrus sinensis</name>
    <dbReference type="NCBI Taxonomy" id="85681"/>
    <lineage>
        <taxon>Eukaryota</taxon>
        <taxon>Viridiplantae</taxon>
        <taxon>Streptophyta</taxon>
        <taxon>Embryophyta</taxon>
        <taxon>Tracheophyta</taxon>
        <taxon>Spermatophyta</taxon>
        <taxon>Magnoliopsida</taxon>
        <taxon>eudicotyledons</taxon>
        <taxon>Gunneridae</taxon>
        <taxon>Pentapetalae</taxon>
        <taxon>rosids</taxon>
        <taxon>malvids</taxon>
        <taxon>Sapindales</taxon>
        <taxon>Rutaceae</taxon>
        <taxon>Aurantioideae</taxon>
        <taxon>Citrus</taxon>
    </lineage>
</organism>
<dbReference type="EMBL" id="KI536312">
    <property type="protein sequence ID" value="ESR58826.1"/>
    <property type="molecule type" value="Genomic_DNA"/>
</dbReference>
<reference evidence="1 2" key="1">
    <citation type="submission" date="2013-10" db="EMBL/GenBank/DDBJ databases">
        <authorList>
            <consortium name="International Citrus Genome Consortium"/>
            <person name="Jenkins J."/>
            <person name="Schmutz J."/>
            <person name="Prochnik S."/>
            <person name="Rokhsar D."/>
            <person name="Gmitter F."/>
            <person name="Ollitrault P."/>
            <person name="Machado M."/>
            <person name="Talon M."/>
            <person name="Wincker P."/>
            <person name="Jaillon O."/>
            <person name="Morgante M."/>
        </authorList>
    </citation>
    <scope>NUCLEOTIDE SEQUENCE</scope>
    <source>
        <strain evidence="2">cv. Clemenules</strain>
    </source>
</reference>
<dbReference type="AlphaFoldDB" id="V4U9D3"/>
<sequence>MDQTTNRRFLSVKHIYKLIYHYFYLQTLIFKFTKIERPPTRMMFSEIQNFHNQQTKRTALRKTLQQQY</sequence>
<dbReference type="KEGG" id="cic:CICLE_v10017409mg"/>
<keyword evidence="2" id="KW-1185">Reference proteome</keyword>
<evidence type="ECO:0000313" key="2">
    <source>
        <dbReference type="Proteomes" id="UP000030687"/>
    </source>
</evidence>